<name>A0ABS8UUH7_DATST</name>
<reference evidence="1 2" key="1">
    <citation type="journal article" date="2021" name="BMC Genomics">
        <title>Datura genome reveals duplications of psychoactive alkaloid biosynthetic genes and high mutation rate following tissue culture.</title>
        <authorList>
            <person name="Rajewski A."/>
            <person name="Carter-House D."/>
            <person name="Stajich J."/>
            <person name="Litt A."/>
        </authorList>
    </citation>
    <scope>NUCLEOTIDE SEQUENCE [LARGE SCALE GENOMIC DNA]</scope>
    <source>
        <strain evidence="1">AR-01</strain>
    </source>
</reference>
<evidence type="ECO:0000313" key="1">
    <source>
        <dbReference type="EMBL" id="MCD9637807.1"/>
    </source>
</evidence>
<protein>
    <recommendedName>
        <fullName evidence="3">Pectate lyase</fullName>
    </recommendedName>
</protein>
<dbReference type="Proteomes" id="UP000823775">
    <property type="component" value="Unassembled WGS sequence"/>
</dbReference>
<sequence>MSMSMVAARLPAARAGGGAAKSGGSGGGSKVVHDGSKNVTIVIDGISGKANTSTIHHISLQEKQGQIHEIRGIRPENSTPVFVNVYGGGAATRAGRCGGAKDVSTTIVVDGISGKVNTTTIDNNSKCDICRKAIFLESVSVNGGIRANGGDGGCGDGVESGAAGGPNHAK</sequence>
<evidence type="ECO:0000313" key="2">
    <source>
        <dbReference type="Proteomes" id="UP000823775"/>
    </source>
</evidence>
<accession>A0ABS8UUH7</accession>
<keyword evidence="2" id="KW-1185">Reference proteome</keyword>
<comment type="caution">
    <text evidence="1">The sequence shown here is derived from an EMBL/GenBank/DDBJ whole genome shotgun (WGS) entry which is preliminary data.</text>
</comment>
<evidence type="ECO:0008006" key="3">
    <source>
        <dbReference type="Google" id="ProtNLM"/>
    </source>
</evidence>
<proteinExistence type="predicted"/>
<gene>
    <name evidence="1" type="ORF">HAX54_021311</name>
</gene>
<dbReference type="EMBL" id="JACEIK010002561">
    <property type="protein sequence ID" value="MCD9637807.1"/>
    <property type="molecule type" value="Genomic_DNA"/>
</dbReference>
<organism evidence="1 2">
    <name type="scientific">Datura stramonium</name>
    <name type="common">Jimsonweed</name>
    <name type="synonym">Common thornapple</name>
    <dbReference type="NCBI Taxonomy" id="4076"/>
    <lineage>
        <taxon>Eukaryota</taxon>
        <taxon>Viridiplantae</taxon>
        <taxon>Streptophyta</taxon>
        <taxon>Embryophyta</taxon>
        <taxon>Tracheophyta</taxon>
        <taxon>Spermatophyta</taxon>
        <taxon>Magnoliopsida</taxon>
        <taxon>eudicotyledons</taxon>
        <taxon>Gunneridae</taxon>
        <taxon>Pentapetalae</taxon>
        <taxon>asterids</taxon>
        <taxon>lamiids</taxon>
        <taxon>Solanales</taxon>
        <taxon>Solanaceae</taxon>
        <taxon>Solanoideae</taxon>
        <taxon>Datureae</taxon>
        <taxon>Datura</taxon>
    </lineage>
</organism>